<dbReference type="Gene3D" id="2.60.40.1180">
    <property type="entry name" value="Golgi alpha-mannosidase II"/>
    <property type="match status" value="1"/>
</dbReference>
<dbReference type="PANTHER" id="PTHR10357">
    <property type="entry name" value="ALPHA-AMYLASE FAMILY MEMBER"/>
    <property type="match status" value="1"/>
</dbReference>
<comment type="caution">
    <text evidence="2">The sequence shown here is derived from an EMBL/GenBank/DDBJ whole genome shotgun (WGS) entry which is preliminary data.</text>
</comment>
<evidence type="ECO:0000313" key="2">
    <source>
        <dbReference type="EMBL" id="MFC5191849.1"/>
    </source>
</evidence>
<dbReference type="GO" id="GO:0016787">
    <property type="term" value="F:hydrolase activity"/>
    <property type="evidence" value="ECO:0007669"/>
    <property type="project" value="UniProtKB-KW"/>
</dbReference>
<dbReference type="PANTHER" id="PTHR10357:SF213">
    <property type="entry name" value="ALPHA AMYLASE CATALYTIC REGION"/>
    <property type="match status" value="1"/>
</dbReference>
<protein>
    <submittedName>
        <fullName evidence="2">Alpha-amylase family glycosyl hydrolase</fullName>
    </submittedName>
</protein>
<dbReference type="SUPFAM" id="SSF51011">
    <property type="entry name" value="Glycosyl hydrolase domain"/>
    <property type="match status" value="1"/>
</dbReference>
<dbReference type="Gene3D" id="1.10.1740.10">
    <property type="match status" value="1"/>
</dbReference>
<dbReference type="CDD" id="cd11324">
    <property type="entry name" value="AmyAc_Amylosucrase"/>
    <property type="match status" value="1"/>
</dbReference>
<sequence length="652" mass="74750">MYPESIISEKIHHLFQEYSIDPVKKDKQFAERLQAHLPKIHRLFGEIYGGCFDVEQQFVDLLRSLILAHQGREAGLKKLDQEKTSQGVWFLSNQLAGMSLYVDRFAGSLKTMPTKLSHLEELGVNFLHLMPIFESPAGESDGGYAVSNFRKVDPRFGTLEDLISLRKKMHSQGMYLMLDIVLNHTSHHHEWAQKAKEGDSYYQSFFYTYDNRSIPDEFERDMPEIFPESAPGNFTWSEEMGKWVMTVFHKYQWDLNYTNPNVFRAMLDTVLFYGNLGVDLLRIDAPAFIWKQLGTSCQNLPQAHTLLRLIKQCVQVATPGMAILGEAIVAPKEIMKYFGTGEFIAQECDFAYNATQMALQWDMLASGETRVMLNAQGEILNKPYGTSWITYTRCHDDIGLGYDDYMIAQAGKEPYYHRKFLKEYYSFSGDQWMSPARGALFSSNPKTGDARISGTLASLCGLEKALIEGNGPAIDQSIQKILMMQAHSILLGGLPMLFYGDEVGYTNDYSYQTDPGKSYDNRWMHRPVIDWEKVNRKKVEGTVEQQIFEGTKRLLQVRKAHGLFSDISNISWMSPHNIHVAGFVRRMGNERMYCLFNFSDKAAYLTWYAFREQGEGAGKLYDHWTQSEVALGPDHEHLILEPYGFRILEPKS</sequence>
<dbReference type="Proteomes" id="UP001596163">
    <property type="component" value="Unassembled WGS sequence"/>
</dbReference>
<dbReference type="InterPro" id="IPR017853">
    <property type="entry name" value="GH"/>
</dbReference>
<keyword evidence="3" id="KW-1185">Reference proteome</keyword>
<dbReference type="RefSeq" id="WP_377914283.1">
    <property type="nucleotide sequence ID" value="NZ_JBHSKS010000005.1"/>
</dbReference>
<dbReference type="Pfam" id="PF00128">
    <property type="entry name" value="Alpha-amylase"/>
    <property type="match status" value="1"/>
</dbReference>
<reference evidence="3" key="1">
    <citation type="journal article" date="2019" name="Int. J. Syst. Evol. Microbiol.">
        <title>The Global Catalogue of Microorganisms (GCM) 10K type strain sequencing project: providing services to taxonomists for standard genome sequencing and annotation.</title>
        <authorList>
            <consortium name="The Broad Institute Genomics Platform"/>
            <consortium name="The Broad Institute Genome Sequencing Center for Infectious Disease"/>
            <person name="Wu L."/>
            <person name="Ma J."/>
        </authorList>
    </citation>
    <scope>NUCLEOTIDE SEQUENCE [LARGE SCALE GENOMIC DNA]</scope>
    <source>
        <strain evidence="3">CGMCC 1.7030</strain>
    </source>
</reference>
<feature type="domain" description="Glycosyl hydrolase family 13 catalytic" evidence="1">
    <location>
        <begin position="99"/>
        <end position="538"/>
    </location>
</feature>
<dbReference type="SUPFAM" id="SSF51445">
    <property type="entry name" value="(Trans)glycosidases"/>
    <property type="match status" value="1"/>
</dbReference>
<dbReference type="InterPro" id="IPR044077">
    <property type="entry name" value="Amylosucrase"/>
</dbReference>
<dbReference type="InterPro" id="IPR045857">
    <property type="entry name" value="O16G_dom_2"/>
</dbReference>
<gene>
    <name evidence="2" type="ORF">ACFPIK_08725</name>
</gene>
<dbReference type="InterPro" id="IPR013780">
    <property type="entry name" value="Glyco_hydro_b"/>
</dbReference>
<dbReference type="Gene3D" id="3.90.400.10">
    <property type="entry name" value="Oligo-1,6-glucosidase, Domain 2"/>
    <property type="match status" value="1"/>
</dbReference>
<dbReference type="InterPro" id="IPR006047">
    <property type="entry name" value="GH13_cat_dom"/>
</dbReference>
<evidence type="ECO:0000259" key="1">
    <source>
        <dbReference type="SMART" id="SM00642"/>
    </source>
</evidence>
<dbReference type="Gene3D" id="3.20.20.80">
    <property type="entry name" value="Glycosidases"/>
    <property type="match status" value="1"/>
</dbReference>
<dbReference type="EMBL" id="JBHSKS010000005">
    <property type="protein sequence ID" value="MFC5191849.1"/>
    <property type="molecule type" value="Genomic_DNA"/>
</dbReference>
<accession>A0ABW0BXS6</accession>
<evidence type="ECO:0000313" key="3">
    <source>
        <dbReference type="Proteomes" id="UP001596163"/>
    </source>
</evidence>
<organism evidence="2 3">
    <name type="scientific">Algoriphagus aquatilis</name>
    <dbReference type="NCBI Taxonomy" id="490186"/>
    <lineage>
        <taxon>Bacteria</taxon>
        <taxon>Pseudomonadati</taxon>
        <taxon>Bacteroidota</taxon>
        <taxon>Cytophagia</taxon>
        <taxon>Cytophagales</taxon>
        <taxon>Cyclobacteriaceae</taxon>
        <taxon>Algoriphagus</taxon>
    </lineage>
</organism>
<dbReference type="SMART" id="SM00642">
    <property type="entry name" value="Aamy"/>
    <property type="match status" value="1"/>
</dbReference>
<keyword evidence="2" id="KW-0378">Hydrolase</keyword>
<name>A0ABW0BXS6_9BACT</name>
<proteinExistence type="predicted"/>